<evidence type="ECO:0000256" key="1">
    <source>
        <dbReference type="SAM" id="SignalP"/>
    </source>
</evidence>
<keyword evidence="1" id="KW-0732">Signal</keyword>
<gene>
    <name evidence="2" type="ORF">MSPICULIGERA_LOCUS4642</name>
</gene>
<feature type="signal peptide" evidence="1">
    <location>
        <begin position="1"/>
        <end position="19"/>
    </location>
</feature>
<comment type="caution">
    <text evidence="2">The sequence shown here is derived from an EMBL/GenBank/DDBJ whole genome shotgun (WGS) entry which is preliminary data.</text>
</comment>
<evidence type="ECO:0000313" key="2">
    <source>
        <dbReference type="EMBL" id="CAJ0566026.1"/>
    </source>
</evidence>
<sequence>MKCLLIAAVLLADAFTVKQEPLCKTDTDCRKILSPECDQKIVVCKCKTTWCSLYRPCDIKKGENSNIDCLAGQTCGLDTGDNNYKCVAAVDKGVNWILTPSPRKQNRGRQN</sequence>
<evidence type="ECO:0000313" key="3">
    <source>
        <dbReference type="Proteomes" id="UP001177023"/>
    </source>
</evidence>
<dbReference type="Proteomes" id="UP001177023">
    <property type="component" value="Unassembled WGS sequence"/>
</dbReference>
<organism evidence="2 3">
    <name type="scientific">Mesorhabditis spiculigera</name>
    <dbReference type="NCBI Taxonomy" id="96644"/>
    <lineage>
        <taxon>Eukaryota</taxon>
        <taxon>Metazoa</taxon>
        <taxon>Ecdysozoa</taxon>
        <taxon>Nematoda</taxon>
        <taxon>Chromadorea</taxon>
        <taxon>Rhabditida</taxon>
        <taxon>Rhabditina</taxon>
        <taxon>Rhabditomorpha</taxon>
        <taxon>Rhabditoidea</taxon>
        <taxon>Rhabditidae</taxon>
        <taxon>Mesorhabditinae</taxon>
        <taxon>Mesorhabditis</taxon>
    </lineage>
</organism>
<protein>
    <submittedName>
        <fullName evidence="2">Uncharacterized protein</fullName>
    </submittedName>
</protein>
<reference evidence="2" key="1">
    <citation type="submission" date="2023-06" db="EMBL/GenBank/DDBJ databases">
        <authorList>
            <person name="Delattre M."/>
        </authorList>
    </citation>
    <scope>NUCLEOTIDE SEQUENCE</scope>
    <source>
        <strain evidence="2">AF72</strain>
    </source>
</reference>
<name>A0AA36CCV9_9BILA</name>
<keyword evidence="3" id="KW-1185">Reference proteome</keyword>
<dbReference type="AlphaFoldDB" id="A0AA36CCV9"/>
<dbReference type="EMBL" id="CATQJA010001156">
    <property type="protein sequence ID" value="CAJ0566026.1"/>
    <property type="molecule type" value="Genomic_DNA"/>
</dbReference>
<accession>A0AA36CCV9</accession>
<feature type="chain" id="PRO_5041465241" evidence="1">
    <location>
        <begin position="20"/>
        <end position="111"/>
    </location>
</feature>
<feature type="non-terminal residue" evidence="2">
    <location>
        <position position="111"/>
    </location>
</feature>
<proteinExistence type="predicted"/>